<evidence type="ECO:0000313" key="2">
    <source>
        <dbReference type="Proteomes" id="UP000093355"/>
    </source>
</evidence>
<comment type="caution">
    <text evidence="1">The sequence shown here is derived from an EMBL/GenBank/DDBJ whole genome shotgun (WGS) entry which is preliminary data.</text>
</comment>
<gene>
    <name evidence="1" type="ORF">A7J15_01605</name>
</gene>
<accession>A0A1B9NGM9</accession>
<reference evidence="1 2" key="1">
    <citation type="submission" date="2016-05" db="EMBL/GenBank/DDBJ databases">
        <authorList>
            <person name="Lavstsen T."/>
            <person name="Jespersen J.S."/>
        </authorList>
    </citation>
    <scope>NUCLEOTIDE SEQUENCE [LARGE SCALE GENOMIC DNA]</scope>
    <source>
        <strain evidence="1 2">YLB-01</strain>
    </source>
</reference>
<dbReference type="Proteomes" id="UP000093355">
    <property type="component" value="Unassembled WGS sequence"/>
</dbReference>
<evidence type="ECO:0000313" key="1">
    <source>
        <dbReference type="EMBL" id="OCG75769.1"/>
    </source>
</evidence>
<organism evidence="1 2">
    <name type="scientific">Microbacterium sediminis</name>
    <dbReference type="NCBI Taxonomy" id="904291"/>
    <lineage>
        <taxon>Bacteria</taxon>
        <taxon>Bacillati</taxon>
        <taxon>Actinomycetota</taxon>
        <taxon>Actinomycetes</taxon>
        <taxon>Micrococcales</taxon>
        <taxon>Microbacteriaceae</taxon>
        <taxon>Microbacterium</taxon>
    </lineage>
</organism>
<dbReference type="EMBL" id="LXMD01000012">
    <property type="protein sequence ID" value="OCG75769.1"/>
    <property type="molecule type" value="Genomic_DNA"/>
</dbReference>
<protein>
    <submittedName>
        <fullName evidence="1">Uncharacterized protein</fullName>
    </submittedName>
</protein>
<keyword evidence="2" id="KW-1185">Reference proteome</keyword>
<dbReference type="STRING" id="904291.A7J15_01605"/>
<dbReference type="RefSeq" id="WP_067023353.1">
    <property type="nucleotide sequence ID" value="NZ_CP038256.1"/>
</dbReference>
<proteinExistence type="predicted"/>
<sequence>MARIPGSPGTARLSRRQVLAVPVMTVLSGALAGCAPELLPRQMLDGRADVRALTTGPASSGSYGPNGTHFPPELPWPGAVAASDIEVECDWVQIARRIQALTPQQVEAGVIIRVAPGTLPGAGSGSSSRAVLAGVGNQEWPRNVLIVPRDGFGSVRIADIGARFDQCTRLSLFGFVSGGGFTLTRCVSMQIGWSRFDTANVTRGGRGIGFYELVVGFRRSDADTAAIRPTETFEMTDIVRYGCAFGPTVKPGGSGAHCDTLQLEGTGTGPFGPLLSVDCVDYGSSNAVFVLHTRVTRAEFQHCLVLGDGLPWQLFPLQPGDYDGRPNAFAGGCQDVRLYDSVVCGPIGSMRFTHVERTRLSYAPVESQQPSVSGRWEVDQAIAGWSRDDIMALQAVPDYEEETLRALWAW</sequence>
<dbReference type="AlphaFoldDB" id="A0A1B9NGM9"/>
<name>A0A1B9NGM9_9MICO</name>
<dbReference type="OrthoDB" id="5058013at2"/>
<dbReference type="PROSITE" id="PS51257">
    <property type="entry name" value="PROKAR_LIPOPROTEIN"/>
    <property type="match status" value="1"/>
</dbReference>